<feature type="compositionally biased region" description="Polar residues" evidence="1">
    <location>
        <begin position="581"/>
        <end position="599"/>
    </location>
</feature>
<proteinExistence type="predicted"/>
<dbReference type="OMA" id="TLCAPRY"/>
<evidence type="ECO:0000256" key="1">
    <source>
        <dbReference type="SAM" id="MobiDB-lite"/>
    </source>
</evidence>
<feature type="compositionally biased region" description="Low complexity" evidence="1">
    <location>
        <begin position="261"/>
        <end position="286"/>
    </location>
</feature>
<feature type="region of interest" description="Disordered" evidence="1">
    <location>
        <begin position="524"/>
        <end position="600"/>
    </location>
</feature>
<feature type="compositionally biased region" description="Polar residues" evidence="1">
    <location>
        <begin position="692"/>
        <end position="702"/>
    </location>
</feature>
<feature type="compositionally biased region" description="Polar residues" evidence="1">
    <location>
        <begin position="182"/>
        <end position="196"/>
    </location>
</feature>
<evidence type="ECO:0000313" key="2">
    <source>
        <dbReference type="EMBL" id="CAP74271.1"/>
    </source>
</evidence>
<feature type="compositionally biased region" description="Basic residues" evidence="1">
    <location>
        <begin position="775"/>
        <end position="793"/>
    </location>
</feature>
<dbReference type="HOGENOM" id="CLU_024693_0_0_1"/>
<gene>
    <name evidence="2" type="ORF">Pc14g01300</name>
    <name evidence="2" type="ORF">PCH_Pc14g01300</name>
</gene>
<dbReference type="VEuPathDB" id="FungiDB:PCH_Pc14g01300"/>
<feature type="region of interest" description="Disordered" evidence="1">
    <location>
        <begin position="160"/>
        <end position="196"/>
    </location>
</feature>
<dbReference type="EMBL" id="AM920429">
    <property type="protein sequence ID" value="CAP74271.1"/>
    <property type="molecule type" value="Genomic_DNA"/>
</dbReference>
<feature type="compositionally biased region" description="Basic residues" evidence="1">
    <location>
        <begin position="728"/>
        <end position="738"/>
    </location>
</feature>
<feature type="compositionally biased region" description="Basic and acidic residues" evidence="1">
    <location>
        <begin position="216"/>
        <end position="227"/>
    </location>
</feature>
<sequence>MRLEEAIPPYPVSGCRCSAVNAVCQDTGLRKYWKINPILKKRKRERKADCGGPDIEGEEEKQWSCGRLLGVPRGIWYFVDRLVAYTLRLSDSLSTSYVSPRSPRRAGEQCSPGCHQALILLVYHSRHLPCTCPVGSGQSKSESTCIASAFEVMGNTHSTKAKDETYRSNRLSKPLTKKFNAGPSSQRPETDLPTLNSGLIGWQNPWVGNSISSAPVEKRGSYPKKAEIPPTLFETESSEESPTEDRTLVYEQSPTQRHLTRPSLLSASSSRRTSYQSETCSSSQSSPLYEQPPRRASSTRTPLQRHNSAVYETHIGDATSSNTHFLVGNQRFSLTRRRSLLTRPGVATRRTASAIRRVPSPIGEPECPIEDPTESTVLQWPLPSTPRSLRLPSPVRPPSPMDARYTQLGALKLGSLRVVNGSASPCPSERVPLDGPCAPGSGLGLENIEVVGPSRGSTLEIPSLPDVKKTDDVPGSPFSFEKSPTITVQPRTKSLSSGDPEDEGIALFDDTRIQLEKGVMDAGLTRSTSQSLNKSDSGYSSATSVHSIQRSRTHSSSGSQTSSSCGADSSKNVCTPKDSASGRSGDQVQRPLSLQTKPENYSRLYPAAARWYDSSDPNPLAPSRSRRSTLCAPRYTEYSSPRESLFEVTSTTVVSAPHQTPKGFTRGPFYGDRLSLGSFDLASSTGSAATGDSQLSRQQSTTEAKERLRRSTSEYQIHEEYNAQLSRSRSRRGSRIWSKKPGVDVPPLPTVAAPGYLQDDLDLDAELTPSEPMRGRSRSRNNDHPRRRLTKVRRQTDLCL</sequence>
<feature type="compositionally biased region" description="Low complexity" evidence="1">
    <location>
        <begin position="546"/>
        <end position="570"/>
    </location>
</feature>
<organism evidence="2 3">
    <name type="scientific">Penicillium rubens (strain ATCC 28089 / DSM 1075 / NRRL 1951 / Wisconsin 54-1255)</name>
    <name type="common">Penicillium chrysogenum</name>
    <dbReference type="NCBI Taxonomy" id="500485"/>
    <lineage>
        <taxon>Eukaryota</taxon>
        <taxon>Fungi</taxon>
        <taxon>Dikarya</taxon>
        <taxon>Ascomycota</taxon>
        <taxon>Pezizomycotina</taxon>
        <taxon>Eurotiomycetes</taxon>
        <taxon>Eurotiomycetidae</taxon>
        <taxon>Eurotiales</taxon>
        <taxon>Aspergillaceae</taxon>
        <taxon>Penicillium</taxon>
        <taxon>Penicillium chrysogenum species complex</taxon>
    </lineage>
</organism>
<protein>
    <submittedName>
        <fullName evidence="2">Pc14g01300 protein</fullName>
    </submittedName>
</protein>
<feature type="compositionally biased region" description="Polar residues" evidence="1">
    <location>
        <begin position="482"/>
        <end position="497"/>
    </location>
</feature>
<feature type="region of interest" description="Disordered" evidence="1">
    <location>
        <begin position="456"/>
        <end position="509"/>
    </location>
</feature>
<dbReference type="OrthoDB" id="5341904at2759"/>
<feature type="region of interest" description="Disordered" evidence="1">
    <location>
        <begin position="213"/>
        <end position="304"/>
    </location>
</feature>
<dbReference type="eggNOG" id="ENOG502SWU4">
    <property type="taxonomic scope" value="Eukaryota"/>
</dbReference>
<feature type="region of interest" description="Disordered" evidence="1">
    <location>
        <begin position="684"/>
        <end position="710"/>
    </location>
</feature>
<accession>B6H5V8</accession>
<keyword evidence="3" id="KW-1185">Reference proteome</keyword>
<name>B6H5V8_PENRW</name>
<dbReference type="BioCyc" id="PCHR:PC14G01300-MONOMER"/>
<dbReference type="Proteomes" id="UP000000724">
    <property type="component" value="Contig Pc00c14"/>
</dbReference>
<feature type="region of interest" description="Disordered" evidence="1">
    <location>
        <begin position="764"/>
        <end position="800"/>
    </location>
</feature>
<feature type="region of interest" description="Disordered" evidence="1">
    <location>
        <begin position="723"/>
        <end position="751"/>
    </location>
</feature>
<evidence type="ECO:0000313" key="3">
    <source>
        <dbReference type="Proteomes" id="UP000000724"/>
    </source>
</evidence>
<feature type="compositionally biased region" description="Polar residues" evidence="1">
    <location>
        <begin position="525"/>
        <end position="545"/>
    </location>
</feature>
<dbReference type="AlphaFoldDB" id="B6H5V8"/>
<reference evidence="2 3" key="1">
    <citation type="journal article" date="2008" name="Nat. Biotechnol.">
        <title>Genome sequencing and analysis of the filamentous fungus Penicillium chrysogenum.</title>
        <authorList>
            <person name="van den Berg M.A."/>
            <person name="Albang R."/>
            <person name="Albermann K."/>
            <person name="Badger J.H."/>
            <person name="Daran J.-M."/>
            <person name="Driessen A.J.M."/>
            <person name="Garcia-Estrada C."/>
            <person name="Fedorova N.D."/>
            <person name="Harris D.M."/>
            <person name="Heijne W.H.M."/>
            <person name="Joardar V.S."/>
            <person name="Kiel J.A.K.W."/>
            <person name="Kovalchuk A."/>
            <person name="Martin J.F."/>
            <person name="Nierman W.C."/>
            <person name="Nijland J.G."/>
            <person name="Pronk J.T."/>
            <person name="Roubos J.A."/>
            <person name="van der Klei I.J."/>
            <person name="van Peij N.N.M.E."/>
            <person name="Veenhuis M."/>
            <person name="von Doehren H."/>
            <person name="Wagner C."/>
            <person name="Wortman J.R."/>
            <person name="Bovenberg R.A.L."/>
        </authorList>
    </citation>
    <scope>NUCLEOTIDE SEQUENCE [LARGE SCALE GENOMIC DNA]</scope>
    <source>
        <strain evidence="3">ATCC 28089 / DSM 1075 / NRRL 1951 / Wisconsin 54-1255</strain>
    </source>
</reference>